<evidence type="ECO:0000313" key="1">
    <source>
        <dbReference type="EMBL" id="CUS46084.1"/>
    </source>
</evidence>
<sequence>MVEHFPIAVGDRLLAAAVPPAPEIDAAAEIDLRTDPRHGVGRRGKVVPAGTVLCQHQRNRGAQGVGFQRIAGQCMLGGFQPGQAVQRDGEMQRGLAPVHHLVPEAAGDIEQVAGAEIEFLDERPRVPASQGRQRLFGQLDQLAQWLDAVARFEQAPALRPVDLEDEEVVGVVMLGIGLPVGRREIGIGGDRADERPFQLPRHERHRRQAPVQAVDDDRLALLESAVEFVHRRRLVHLVPPAELEIDAFLAVGEAIFPGTQAAREKQVVYCGEREDLPVEERLAAPDKQRPGAPVAGQEIGGRDIVQQALQRHLLGRRARIAVHPGDPLPDIGLRLLPSPRRGSSGDAMTCIVSSANDGWRASRCADLDAVARGRDAAGRAGKLFSHLPLVSSGECPPVRRGQVPLQTSLRRLPVLPPSEQTFCISG</sequence>
<gene>
    <name evidence="1" type="ORF">MGWOODY_Smn2844</name>
</gene>
<reference evidence="1" key="1">
    <citation type="submission" date="2015-10" db="EMBL/GenBank/DDBJ databases">
        <authorList>
            <person name="Gilbert D.G."/>
        </authorList>
    </citation>
    <scope>NUCLEOTIDE SEQUENCE</scope>
</reference>
<dbReference type="EMBL" id="CZQE01000336">
    <property type="protein sequence ID" value="CUS46084.1"/>
    <property type="molecule type" value="Genomic_DNA"/>
</dbReference>
<dbReference type="AlphaFoldDB" id="A0A160TQ13"/>
<accession>A0A160TQ13</accession>
<proteinExistence type="predicted"/>
<name>A0A160TQ13_9ZZZZ</name>
<organism evidence="1">
    <name type="scientific">hydrothermal vent metagenome</name>
    <dbReference type="NCBI Taxonomy" id="652676"/>
    <lineage>
        <taxon>unclassified sequences</taxon>
        <taxon>metagenomes</taxon>
        <taxon>ecological metagenomes</taxon>
    </lineage>
</organism>
<protein>
    <submittedName>
        <fullName evidence="1">Uncharacterized protein</fullName>
    </submittedName>
</protein>